<dbReference type="InterPro" id="IPR008244">
    <property type="entry name" value="Chor_mut/prephenate_DH_T"/>
</dbReference>
<keyword evidence="2" id="KW-0827">Tyrosine biosynthesis</keyword>
<evidence type="ECO:0000256" key="3">
    <source>
        <dbReference type="SAM" id="Coils"/>
    </source>
</evidence>
<dbReference type="GO" id="GO:0005737">
    <property type="term" value="C:cytoplasm"/>
    <property type="evidence" value="ECO:0007669"/>
    <property type="project" value="UniProtKB-SubCell"/>
</dbReference>
<dbReference type="InterPro" id="IPR036291">
    <property type="entry name" value="NAD(P)-bd_dom_sf"/>
</dbReference>
<keyword evidence="1 2" id="KW-0560">Oxidoreductase</keyword>
<organism evidence="6 7">
    <name type="scientific">Pseudidiomarina andamanensis</name>
    <dbReference type="NCBI Taxonomy" id="1940690"/>
    <lineage>
        <taxon>Bacteria</taxon>
        <taxon>Pseudomonadati</taxon>
        <taxon>Pseudomonadota</taxon>
        <taxon>Gammaproteobacteria</taxon>
        <taxon>Alteromonadales</taxon>
        <taxon>Idiomarinaceae</taxon>
        <taxon>Pseudidiomarina</taxon>
    </lineage>
</organism>
<evidence type="ECO:0000256" key="2">
    <source>
        <dbReference type="PIRNR" id="PIRNR001499"/>
    </source>
</evidence>
<sequence>MSNSKHEQQQLEALRQQIDDTDSELVRLLLQRRQLASQVGVVKRKLGQPLFVPEREAAMLANRREQAQQMGLSPELIEDVLRRVIRESYQQQQAADVHLERKSVVIVGGAGALGRLFVRLFESAGATVNIIEKDNWEMAEVYCAQADLVLIAVPVIATVDVIAELPVLPPSCVLADVTSIKEKPLAAMMAKHSGPVLGLHPMFGPQQVTLAKQLMVACHGRDEENYQWLLQSIERWGAQIKFIDAAEHDQAMSFVQVLRHLSTFVYGAHLAQEQVDVQQLLDLSSPIYRLELMMVGRLFAQDANLYADIILSEPRNFMMLRRYVRLFEQLLTDLENGEKSQFTDRFEHVRDYFGDFAGKFLTESQRLLDVAGDAKQVS</sequence>
<keyword evidence="2" id="KW-0963">Cytoplasm</keyword>
<proteinExistence type="predicted"/>
<evidence type="ECO:0000256" key="1">
    <source>
        <dbReference type="ARBA" id="ARBA00023002"/>
    </source>
</evidence>
<dbReference type="Pfam" id="PF20463">
    <property type="entry name" value="PDH_C"/>
    <property type="match status" value="1"/>
</dbReference>
<dbReference type="InterPro" id="IPR046826">
    <property type="entry name" value="PDH_N"/>
</dbReference>
<dbReference type="AlphaFoldDB" id="A0AA92ILJ9"/>
<keyword evidence="2 6" id="KW-0413">Isomerase</keyword>
<keyword evidence="2" id="KW-0028">Amino-acid biosynthesis</keyword>
<dbReference type="GO" id="GO:0008977">
    <property type="term" value="F:prephenate dehydrogenase (NAD+) activity"/>
    <property type="evidence" value="ECO:0007669"/>
    <property type="project" value="InterPro"/>
</dbReference>
<comment type="subcellular location">
    <subcellularLocation>
        <location evidence="2">Cytoplasm</location>
    </subcellularLocation>
</comment>
<dbReference type="SMART" id="SM00830">
    <property type="entry name" value="CM_2"/>
    <property type="match status" value="1"/>
</dbReference>
<feature type="domain" description="Chorismate mutase" evidence="4">
    <location>
        <begin position="5"/>
        <end position="96"/>
    </location>
</feature>
<evidence type="ECO:0000259" key="4">
    <source>
        <dbReference type="PROSITE" id="PS51168"/>
    </source>
</evidence>
<dbReference type="InterPro" id="IPR036263">
    <property type="entry name" value="Chorismate_II_sf"/>
</dbReference>
<protein>
    <recommendedName>
        <fullName evidence="2">T-protein</fullName>
    </recommendedName>
</protein>
<evidence type="ECO:0000313" key="6">
    <source>
        <dbReference type="EMBL" id="QGT95565.1"/>
    </source>
</evidence>
<dbReference type="Pfam" id="PF02153">
    <property type="entry name" value="PDH_N"/>
    <property type="match status" value="1"/>
</dbReference>
<dbReference type="EMBL" id="CP032551">
    <property type="protein sequence ID" value="QGT95565.1"/>
    <property type="molecule type" value="Genomic_DNA"/>
</dbReference>
<comment type="pathway">
    <text evidence="2">Metabolic intermediate biosynthesis; prephenate biosynthesis; prephenate from chorismate: step 1/1.</text>
</comment>
<name>A0AA92ILJ9_9GAMM</name>
<comment type="pathway">
    <text evidence="2">Amino-acid biosynthesis; L-tyrosine biosynthesis; (4-hydroxyphenyl)pyruvate from prephenate (NAD(+) route): step 1/1.</text>
</comment>
<dbReference type="GO" id="GO:0046417">
    <property type="term" value="P:chorismate metabolic process"/>
    <property type="evidence" value="ECO:0007669"/>
    <property type="project" value="InterPro"/>
</dbReference>
<dbReference type="GO" id="GO:0004106">
    <property type="term" value="F:chorismate mutase activity"/>
    <property type="evidence" value="ECO:0007669"/>
    <property type="project" value="InterPro"/>
</dbReference>
<keyword evidence="2" id="KW-0520">NAD</keyword>
<dbReference type="InterPro" id="IPR008927">
    <property type="entry name" value="6-PGluconate_DH-like_C_sf"/>
</dbReference>
<dbReference type="PIRSF" id="PIRSF001499">
    <property type="entry name" value="Chor_mut_pdh_Tpr"/>
    <property type="match status" value="1"/>
</dbReference>
<feature type="coiled-coil region" evidence="3">
    <location>
        <begin position="4"/>
        <end position="31"/>
    </location>
</feature>
<dbReference type="Pfam" id="PF01817">
    <property type="entry name" value="CM_2"/>
    <property type="match status" value="1"/>
</dbReference>
<dbReference type="GO" id="GO:0006571">
    <property type="term" value="P:tyrosine biosynthetic process"/>
    <property type="evidence" value="ECO:0007669"/>
    <property type="project" value="UniProtKB-KW"/>
</dbReference>
<dbReference type="PROSITE" id="PS51168">
    <property type="entry name" value="CHORISMATE_MUT_2"/>
    <property type="match status" value="1"/>
</dbReference>
<dbReference type="SUPFAM" id="SSF48179">
    <property type="entry name" value="6-phosphogluconate dehydrogenase C-terminal domain-like"/>
    <property type="match status" value="1"/>
</dbReference>
<dbReference type="GO" id="GO:0004665">
    <property type="term" value="F:prephenate dehydrogenase (NADP+) activity"/>
    <property type="evidence" value="ECO:0007669"/>
    <property type="project" value="InterPro"/>
</dbReference>
<dbReference type="InterPro" id="IPR011277">
    <property type="entry name" value="CM_T"/>
</dbReference>
<dbReference type="RefSeq" id="WP_156266766.1">
    <property type="nucleotide sequence ID" value="NZ_CP032551.1"/>
</dbReference>
<dbReference type="InterPro" id="IPR050812">
    <property type="entry name" value="Preph/Arog_dehydrog"/>
</dbReference>
<dbReference type="PROSITE" id="PS51176">
    <property type="entry name" value="PDH_ADH"/>
    <property type="match status" value="1"/>
</dbReference>
<dbReference type="GO" id="GO:0070403">
    <property type="term" value="F:NAD+ binding"/>
    <property type="evidence" value="ECO:0007669"/>
    <property type="project" value="InterPro"/>
</dbReference>
<reference evidence="6 7" key="1">
    <citation type="submission" date="2018-09" db="EMBL/GenBank/DDBJ databases">
        <title>Whole genome sequencing of Idiomarina andamanensis W-5T (LMG 29773T= JCM 31645T).</title>
        <authorList>
            <person name="Das S.K."/>
        </authorList>
    </citation>
    <scope>NUCLEOTIDE SEQUENCE [LARGE SCALE GENOMIC DNA]</scope>
    <source>
        <strain evidence="6 7">W-5T</strain>
    </source>
</reference>
<dbReference type="InterPro" id="IPR036979">
    <property type="entry name" value="CM_dom_sf"/>
</dbReference>
<keyword evidence="7" id="KW-1185">Reference proteome</keyword>
<dbReference type="Gene3D" id="1.20.59.10">
    <property type="entry name" value="Chorismate mutase"/>
    <property type="match status" value="1"/>
</dbReference>
<dbReference type="NCBIfam" id="NF008400">
    <property type="entry name" value="PRK11199.1"/>
    <property type="match status" value="1"/>
</dbReference>
<dbReference type="KEGG" id="panm:D3795_04950"/>
<dbReference type="InterPro" id="IPR003099">
    <property type="entry name" value="Prephen_DH"/>
</dbReference>
<evidence type="ECO:0000313" key="7">
    <source>
        <dbReference type="Proteomes" id="UP000427820"/>
    </source>
</evidence>
<dbReference type="InterPro" id="IPR002701">
    <property type="entry name" value="CM_II_prokaryot"/>
</dbReference>
<dbReference type="SUPFAM" id="SSF51735">
    <property type="entry name" value="NAD(P)-binding Rossmann-fold domains"/>
    <property type="match status" value="1"/>
</dbReference>
<dbReference type="PANTHER" id="PTHR21363:SF0">
    <property type="entry name" value="PREPHENATE DEHYDROGENASE [NADP(+)]"/>
    <property type="match status" value="1"/>
</dbReference>
<dbReference type="Gene3D" id="3.40.50.720">
    <property type="entry name" value="NAD(P)-binding Rossmann-like Domain"/>
    <property type="match status" value="1"/>
</dbReference>
<keyword evidence="3" id="KW-0175">Coiled coil</keyword>
<keyword evidence="2" id="KW-0057">Aromatic amino acid biosynthesis</keyword>
<dbReference type="PANTHER" id="PTHR21363">
    <property type="entry name" value="PREPHENATE DEHYDROGENASE"/>
    <property type="match status" value="1"/>
</dbReference>
<accession>A0AA92ILJ9</accession>
<dbReference type="NCBIfam" id="TIGR01799">
    <property type="entry name" value="CM_T"/>
    <property type="match status" value="1"/>
</dbReference>
<evidence type="ECO:0000259" key="5">
    <source>
        <dbReference type="PROSITE" id="PS51176"/>
    </source>
</evidence>
<dbReference type="Gene3D" id="1.10.3660.10">
    <property type="entry name" value="6-phosphogluconate dehydrogenase C-terminal like domain"/>
    <property type="match status" value="1"/>
</dbReference>
<feature type="domain" description="Prephenate/arogenate dehydrogenase" evidence="5">
    <location>
        <begin position="102"/>
        <end position="364"/>
    </location>
</feature>
<dbReference type="SUPFAM" id="SSF48600">
    <property type="entry name" value="Chorismate mutase II"/>
    <property type="match status" value="1"/>
</dbReference>
<gene>
    <name evidence="6" type="ORF">D3795_04950</name>
</gene>
<dbReference type="Proteomes" id="UP000427820">
    <property type="component" value="Chromosome"/>
</dbReference>
<dbReference type="InterPro" id="IPR046825">
    <property type="entry name" value="PDH_C"/>
</dbReference>